<dbReference type="Proteomes" id="UP000179266">
    <property type="component" value="Unassembled WGS sequence"/>
</dbReference>
<accession>A0A1F7RKI1</accession>
<dbReference type="InterPro" id="IPR005477">
    <property type="entry name" value="Dxylulose-5-P_synthase"/>
</dbReference>
<dbReference type="AlphaFoldDB" id="A0A1F7RKI1"/>
<comment type="similarity">
    <text evidence="2 11">Belongs to the transketolase family. DXPS subfamily.</text>
</comment>
<dbReference type="Gene3D" id="3.40.50.920">
    <property type="match status" value="1"/>
</dbReference>
<keyword evidence="5 11" id="KW-0479">Metal-binding</keyword>
<dbReference type="NCBIfam" id="TIGR00204">
    <property type="entry name" value="dxs"/>
    <property type="match status" value="1"/>
</dbReference>
<dbReference type="Pfam" id="PF13292">
    <property type="entry name" value="DXP_synthase_N"/>
    <property type="match status" value="1"/>
</dbReference>
<evidence type="ECO:0000259" key="12">
    <source>
        <dbReference type="SMART" id="SM00861"/>
    </source>
</evidence>
<evidence type="ECO:0000256" key="3">
    <source>
        <dbReference type="ARBA" id="ARBA00011738"/>
    </source>
</evidence>
<feature type="binding site" evidence="11">
    <location>
        <position position="128"/>
    </location>
    <ligand>
        <name>Mg(2+)</name>
        <dbReference type="ChEBI" id="CHEBI:18420"/>
    </ligand>
</feature>
<evidence type="ECO:0000256" key="10">
    <source>
        <dbReference type="ARBA" id="ARBA00055605"/>
    </source>
</evidence>
<feature type="binding site" evidence="11">
    <location>
        <begin position="129"/>
        <end position="130"/>
    </location>
    <ligand>
        <name>thiamine diphosphate</name>
        <dbReference type="ChEBI" id="CHEBI:58937"/>
    </ligand>
</feature>
<feature type="binding site" evidence="11">
    <location>
        <begin position="97"/>
        <end position="99"/>
    </location>
    <ligand>
        <name>thiamine diphosphate</name>
        <dbReference type="ChEBI" id="CHEBI:58937"/>
    </ligand>
</feature>
<evidence type="ECO:0000313" key="14">
    <source>
        <dbReference type="Proteomes" id="UP000179266"/>
    </source>
</evidence>
<evidence type="ECO:0000256" key="4">
    <source>
        <dbReference type="ARBA" id="ARBA00022679"/>
    </source>
</evidence>
<evidence type="ECO:0000256" key="6">
    <source>
        <dbReference type="ARBA" id="ARBA00022842"/>
    </source>
</evidence>
<dbReference type="SMART" id="SM00861">
    <property type="entry name" value="Transket_pyr"/>
    <property type="match status" value="1"/>
</dbReference>
<dbReference type="PANTHER" id="PTHR43322:SF5">
    <property type="entry name" value="1-DEOXY-D-XYLULOSE-5-PHOSPHATE SYNTHASE, CHLOROPLASTIC"/>
    <property type="match status" value="1"/>
</dbReference>
<evidence type="ECO:0000256" key="1">
    <source>
        <dbReference type="ARBA" id="ARBA00004980"/>
    </source>
</evidence>
<dbReference type="GO" id="GO:0016114">
    <property type="term" value="P:terpenoid biosynthetic process"/>
    <property type="evidence" value="ECO:0007669"/>
    <property type="project" value="UniProtKB-UniRule"/>
</dbReference>
<dbReference type="FunFam" id="3.40.50.920:FF:000002">
    <property type="entry name" value="1-deoxy-D-xylulose-5-phosphate synthase"/>
    <property type="match status" value="1"/>
</dbReference>
<evidence type="ECO:0000256" key="9">
    <source>
        <dbReference type="ARBA" id="ARBA00023229"/>
    </source>
</evidence>
<dbReference type="NCBIfam" id="NF003933">
    <property type="entry name" value="PRK05444.2-2"/>
    <property type="match status" value="1"/>
</dbReference>
<dbReference type="InterPro" id="IPR029061">
    <property type="entry name" value="THDP-binding"/>
</dbReference>
<evidence type="ECO:0000313" key="13">
    <source>
        <dbReference type="EMBL" id="OGL41830.1"/>
    </source>
</evidence>
<evidence type="ECO:0000256" key="11">
    <source>
        <dbReference type="HAMAP-Rule" id="MF_00315"/>
    </source>
</evidence>
<dbReference type="FunFam" id="3.40.50.970:FF:000005">
    <property type="entry name" value="1-deoxy-D-xylulose-5-phosphate synthase"/>
    <property type="match status" value="1"/>
</dbReference>
<feature type="binding site" evidence="11">
    <location>
        <position position="157"/>
    </location>
    <ligand>
        <name>thiamine diphosphate</name>
        <dbReference type="ChEBI" id="CHEBI:58937"/>
    </ligand>
</feature>
<dbReference type="Pfam" id="PF02779">
    <property type="entry name" value="Transket_pyr"/>
    <property type="match status" value="1"/>
</dbReference>
<comment type="function">
    <text evidence="10 11">Catalyzes the acyloin condensation reaction between C atoms 2 and 3 of pyruvate and glyceraldehyde 3-phosphate to yield 1-deoxy-D-xylulose-5-phosphate (DXP).</text>
</comment>
<feature type="binding site" evidence="11">
    <location>
        <position position="56"/>
    </location>
    <ligand>
        <name>thiamine diphosphate</name>
        <dbReference type="ChEBI" id="CHEBI:58937"/>
    </ligand>
</feature>
<dbReference type="GO" id="GO:0009228">
    <property type="term" value="P:thiamine biosynthetic process"/>
    <property type="evidence" value="ECO:0007669"/>
    <property type="project" value="UniProtKB-UniRule"/>
</dbReference>
<dbReference type="PROSITE" id="PS00801">
    <property type="entry name" value="TRANSKETOLASE_1"/>
    <property type="match status" value="1"/>
</dbReference>
<comment type="cofactor">
    <cofactor evidence="11">
        <name>thiamine diphosphate</name>
        <dbReference type="ChEBI" id="CHEBI:58937"/>
    </cofactor>
    <text evidence="11">Binds 1 thiamine pyrophosphate per subunit.</text>
</comment>
<comment type="cofactor">
    <cofactor evidence="11">
        <name>Mg(2+)</name>
        <dbReference type="ChEBI" id="CHEBI:18420"/>
    </cofactor>
    <text evidence="11">Binds 1 Mg(2+) ion per subunit.</text>
</comment>
<comment type="pathway">
    <text evidence="1 11">Metabolic intermediate biosynthesis; 1-deoxy-D-xylulose 5-phosphate biosynthesis; 1-deoxy-D-xylulose 5-phosphate from D-glyceraldehyde 3-phosphate and pyruvate: step 1/1.</text>
</comment>
<dbReference type="Pfam" id="PF02780">
    <property type="entry name" value="Transketolase_C"/>
    <property type="match status" value="1"/>
</dbReference>
<dbReference type="InterPro" id="IPR049557">
    <property type="entry name" value="Transketolase_CS"/>
</dbReference>
<sequence>MEDMKLLADEIRQLIIETVSMTGGHLSSSLGVVELTIALHYVFNTPSEKLVWDVGHQTYAHKIITGRKELFKNLRQYGGASGFPKRSESEYDTFGTGHSSTSISAAMGMAQAGVLKGDKNKVIAIIGDGSLMAGMAFEGLNNAGHLKKDLIVILNDNEMSISSNVGALSSSLSGIISGQAYNRFRKEVKTVLEKIPGIGQSVRDIIRKSEGFFKGLFMPGLIFHELGFTYIGPVQGHDIEHLVKNLENIRKLEGPVFFHVVTKKGKGYAPAEKDPTYFHSVGAFDIKSGKSCDKNRSKTYTEVFGNALTMIAEENLRILAITAGMTGGTGLEKFAERFPDRFFDVGIAEQHAVTFAAGLAAEGFRPVVAIYSTFLQRAFDQILHDVCIQNLPVIFMIDRAGIVGEDGFTHHGLFDISYLRSLPNLIFMSPKDENELQHMLYTALQINQPVAIRYPRGSGKGVQLDDQFKNMTIGQAEIIKDGYDAAIFSIGSTVYPALEAAEKLELEGINCSVINSRFIKPVDKKILGKFVHSDCVIFTVEENVQKGGFGSAVLETIAQYNETKKVWCIGIPDIFVEHGSQEILRKKYGIDSMGIFRTVMQVLRSK</sequence>
<dbReference type="GO" id="GO:0005829">
    <property type="term" value="C:cytosol"/>
    <property type="evidence" value="ECO:0007669"/>
    <property type="project" value="TreeGrafter"/>
</dbReference>
<dbReference type="CDD" id="cd07033">
    <property type="entry name" value="TPP_PYR_DXS_TK_like"/>
    <property type="match status" value="1"/>
</dbReference>
<gene>
    <name evidence="11" type="primary">dxs</name>
    <name evidence="13" type="ORF">A2161_18660</name>
</gene>
<dbReference type="SUPFAM" id="SSF52922">
    <property type="entry name" value="TK C-terminal domain-like"/>
    <property type="match status" value="1"/>
</dbReference>
<evidence type="ECO:0000256" key="2">
    <source>
        <dbReference type="ARBA" id="ARBA00011081"/>
    </source>
</evidence>
<feature type="binding site" evidence="11">
    <location>
        <position position="157"/>
    </location>
    <ligand>
        <name>Mg(2+)</name>
        <dbReference type="ChEBI" id="CHEBI:18420"/>
    </ligand>
</feature>
<dbReference type="SUPFAM" id="SSF52518">
    <property type="entry name" value="Thiamin diphosphate-binding fold (THDP-binding)"/>
    <property type="match status" value="2"/>
</dbReference>
<proteinExistence type="inferred from homology"/>
<dbReference type="EMBL" id="MGDD01000339">
    <property type="protein sequence ID" value="OGL41830.1"/>
    <property type="molecule type" value="Genomic_DNA"/>
</dbReference>
<keyword evidence="9 11" id="KW-0414">Isoprene biosynthesis</keyword>
<evidence type="ECO:0000256" key="5">
    <source>
        <dbReference type="ARBA" id="ARBA00022723"/>
    </source>
</evidence>
<reference evidence="13 14" key="1">
    <citation type="journal article" date="2016" name="Nat. Commun.">
        <title>Thousands of microbial genomes shed light on interconnected biogeochemical processes in an aquifer system.</title>
        <authorList>
            <person name="Anantharaman K."/>
            <person name="Brown C.T."/>
            <person name="Hug L.A."/>
            <person name="Sharon I."/>
            <person name="Castelle C.J."/>
            <person name="Probst A.J."/>
            <person name="Thomas B.C."/>
            <person name="Singh A."/>
            <person name="Wilkins M.J."/>
            <person name="Karaoz U."/>
            <person name="Brodie E.L."/>
            <person name="Williams K.H."/>
            <person name="Hubbard S.S."/>
            <person name="Banfield J.F."/>
        </authorList>
    </citation>
    <scope>NUCLEOTIDE SEQUENCE [LARGE SCALE GENOMIC DNA]</scope>
</reference>
<dbReference type="InterPro" id="IPR005475">
    <property type="entry name" value="Transketolase-like_Pyr-bd"/>
</dbReference>
<evidence type="ECO:0000256" key="8">
    <source>
        <dbReference type="ARBA" id="ARBA00023052"/>
    </source>
</evidence>
<dbReference type="EC" id="2.2.1.7" evidence="11"/>
<dbReference type="InterPro" id="IPR009014">
    <property type="entry name" value="Transketo_C/PFOR_II"/>
</dbReference>
<comment type="catalytic activity">
    <reaction evidence="11">
        <text>D-glyceraldehyde 3-phosphate + pyruvate + H(+) = 1-deoxy-D-xylulose 5-phosphate + CO2</text>
        <dbReference type="Rhea" id="RHEA:12605"/>
        <dbReference type="ChEBI" id="CHEBI:15361"/>
        <dbReference type="ChEBI" id="CHEBI:15378"/>
        <dbReference type="ChEBI" id="CHEBI:16526"/>
        <dbReference type="ChEBI" id="CHEBI:57792"/>
        <dbReference type="ChEBI" id="CHEBI:59776"/>
        <dbReference type="EC" id="2.2.1.7"/>
    </reaction>
</comment>
<keyword evidence="4 11" id="KW-0808">Transferase</keyword>
<dbReference type="CDD" id="cd02007">
    <property type="entry name" value="TPP_DXS"/>
    <property type="match status" value="1"/>
</dbReference>
<organism evidence="13 14">
    <name type="scientific">Candidatus Schekmanbacteria bacterium RBG_13_48_7</name>
    <dbReference type="NCBI Taxonomy" id="1817878"/>
    <lineage>
        <taxon>Bacteria</taxon>
        <taxon>Candidatus Schekmaniibacteriota</taxon>
    </lineage>
</organism>
<feature type="domain" description="Transketolase-like pyrimidine-binding" evidence="12">
    <location>
        <begin position="298"/>
        <end position="462"/>
    </location>
</feature>
<protein>
    <recommendedName>
        <fullName evidence="11">1-deoxy-D-xylulose-5-phosphate synthase</fullName>
        <ecNumber evidence="11">2.2.1.7</ecNumber>
    </recommendedName>
    <alternativeName>
        <fullName evidence="11">1-deoxyxylulose-5-phosphate synthase</fullName>
        <shortName evidence="11">DXP synthase</shortName>
        <shortName evidence="11">DXPS</shortName>
    </alternativeName>
</protein>
<dbReference type="GO" id="GO:0000287">
    <property type="term" value="F:magnesium ion binding"/>
    <property type="evidence" value="ECO:0007669"/>
    <property type="project" value="UniProtKB-UniRule"/>
</dbReference>
<dbReference type="PANTHER" id="PTHR43322">
    <property type="entry name" value="1-D-DEOXYXYLULOSE 5-PHOSPHATE SYNTHASE-RELATED"/>
    <property type="match status" value="1"/>
</dbReference>
<keyword evidence="7 11" id="KW-0784">Thiamine biosynthesis</keyword>
<comment type="subunit">
    <text evidence="3 11">Homodimer.</text>
</comment>
<feature type="binding site" evidence="11">
    <location>
        <position position="349"/>
    </location>
    <ligand>
        <name>thiamine diphosphate</name>
        <dbReference type="ChEBI" id="CHEBI:58937"/>
    </ligand>
</feature>
<dbReference type="HAMAP" id="MF_00315">
    <property type="entry name" value="DXP_synth"/>
    <property type="match status" value="1"/>
</dbReference>
<comment type="caution">
    <text evidence="13">The sequence shown here is derived from an EMBL/GenBank/DDBJ whole genome shotgun (WGS) entry which is preliminary data.</text>
</comment>
<evidence type="ECO:0000256" key="7">
    <source>
        <dbReference type="ARBA" id="ARBA00022977"/>
    </source>
</evidence>
<keyword evidence="6 11" id="KW-0460">Magnesium</keyword>
<feature type="binding site" evidence="11">
    <location>
        <position position="268"/>
    </location>
    <ligand>
        <name>thiamine diphosphate</name>
        <dbReference type="ChEBI" id="CHEBI:58937"/>
    </ligand>
</feature>
<dbReference type="Gene3D" id="3.40.50.970">
    <property type="match status" value="2"/>
</dbReference>
<dbReference type="GO" id="GO:0008661">
    <property type="term" value="F:1-deoxy-D-xylulose-5-phosphate synthase activity"/>
    <property type="evidence" value="ECO:0007669"/>
    <property type="project" value="UniProtKB-UniRule"/>
</dbReference>
<name>A0A1F7RKI1_9BACT</name>
<dbReference type="GO" id="GO:0030976">
    <property type="term" value="F:thiamine pyrophosphate binding"/>
    <property type="evidence" value="ECO:0007669"/>
    <property type="project" value="UniProtKB-UniRule"/>
</dbReference>
<dbReference type="UniPathway" id="UPA00064">
    <property type="reaction ID" value="UER00091"/>
</dbReference>
<keyword evidence="8 11" id="KW-0786">Thiamine pyrophosphate</keyword>
<dbReference type="InterPro" id="IPR033248">
    <property type="entry name" value="Transketolase_C"/>
</dbReference>
<dbReference type="GO" id="GO:0019288">
    <property type="term" value="P:isopentenyl diphosphate biosynthetic process, methylerythritol 4-phosphate pathway"/>
    <property type="evidence" value="ECO:0007669"/>
    <property type="project" value="TreeGrafter"/>
</dbReference>